<reference evidence="3" key="1">
    <citation type="submission" date="2019-12" db="EMBL/GenBank/DDBJ databases">
        <title>Comparative genomics gives insights into the taxonomy of the Azoarcus-Aromatoleum group and reveals separate origins of nif in the plant-associated Azoarcus and non-plant-associated Aromatoleum sub-groups.</title>
        <authorList>
            <person name="Lafos M."/>
            <person name="Maluk M."/>
            <person name="Batista M."/>
            <person name="Junghare M."/>
            <person name="Carmona M."/>
            <person name="Faoro H."/>
            <person name="Cruz L.M."/>
            <person name="Battistoni F."/>
            <person name="De Souza E."/>
            <person name="Pedrosa F."/>
            <person name="Chen W.-M."/>
            <person name="Poole P.S."/>
            <person name="Dixon R.A."/>
            <person name="James E.K."/>
        </authorList>
    </citation>
    <scope>NUCLEOTIDE SEQUENCE</scope>
    <source>
        <strain evidence="3">U120</strain>
    </source>
</reference>
<organism evidence="3 4">
    <name type="scientific">Aromatoleum buckelii</name>
    <dbReference type="NCBI Taxonomy" id="200254"/>
    <lineage>
        <taxon>Bacteria</taxon>
        <taxon>Pseudomonadati</taxon>
        <taxon>Pseudomonadota</taxon>
        <taxon>Betaproteobacteria</taxon>
        <taxon>Rhodocyclales</taxon>
        <taxon>Rhodocyclaceae</taxon>
        <taxon>Aromatoleum</taxon>
    </lineage>
</organism>
<comment type="subcellular location">
    <subcellularLocation>
        <location evidence="1">Cytoplasm</location>
    </subcellularLocation>
</comment>
<dbReference type="Pfam" id="PF03927">
    <property type="entry name" value="NapD"/>
    <property type="match status" value="1"/>
</dbReference>
<comment type="function">
    <text evidence="1">Chaperone for NapA, the catalytic subunit of the periplasmic nitrate reductase. It binds directly and specifically to the twin-arginine signal peptide of NapA, preventing premature interaction with the Tat translocase and premature export.</text>
</comment>
<comment type="similarity">
    <text evidence="1">Belongs to the NapD family.</text>
</comment>
<sequence length="111" mass="11484">MRIASLVVRARPGDLETLSASLHEIPGVELHGASAEAGRLIVTVEDGEGYAMADSLLAVSLARHVLGVTLAYEYTDEGLQLDGELPEPVPGPQRAVGQPGAGGAQDKEAVK</sequence>
<keyword evidence="1" id="KW-0143">Chaperone</keyword>
<protein>
    <recommendedName>
        <fullName evidence="1">Chaperone NapD</fullName>
    </recommendedName>
    <alternativeName>
        <fullName evidence="1">NapA signal peptide-binding chaperone NapD</fullName>
    </alternativeName>
</protein>
<dbReference type="Gene3D" id="3.30.70.920">
    <property type="match status" value="1"/>
</dbReference>
<dbReference type="HAMAP" id="MF_02200">
    <property type="entry name" value="NapD"/>
    <property type="match status" value="1"/>
</dbReference>
<name>A0ABX1N440_9RHOO</name>
<evidence type="ECO:0000313" key="3">
    <source>
        <dbReference type="EMBL" id="NMF94013.1"/>
    </source>
</evidence>
<evidence type="ECO:0000256" key="2">
    <source>
        <dbReference type="SAM" id="MobiDB-lite"/>
    </source>
</evidence>
<comment type="subunit">
    <text evidence="1">Interacts with the cytoplasmic NapA precursor.</text>
</comment>
<keyword evidence="4" id="KW-1185">Reference proteome</keyword>
<comment type="caution">
    <text evidence="3">The sequence shown here is derived from an EMBL/GenBank/DDBJ whole genome shotgun (WGS) entry which is preliminary data.</text>
</comment>
<keyword evidence="1" id="KW-0963">Cytoplasm</keyword>
<proteinExistence type="inferred from homology"/>
<feature type="region of interest" description="Disordered" evidence="2">
    <location>
        <begin position="81"/>
        <end position="111"/>
    </location>
</feature>
<dbReference type="RefSeq" id="WP_169199258.1">
    <property type="nucleotide sequence ID" value="NZ_WTVH02000008.1"/>
</dbReference>
<dbReference type="EMBL" id="WTVH01000022">
    <property type="protein sequence ID" value="NMF94013.1"/>
    <property type="molecule type" value="Genomic_DNA"/>
</dbReference>
<evidence type="ECO:0000313" key="4">
    <source>
        <dbReference type="Proteomes" id="UP000601990"/>
    </source>
</evidence>
<evidence type="ECO:0000256" key="1">
    <source>
        <dbReference type="HAMAP-Rule" id="MF_02200"/>
    </source>
</evidence>
<gene>
    <name evidence="1" type="primary">napD</name>
    <name evidence="3" type="ORF">GO608_11820</name>
</gene>
<dbReference type="InterPro" id="IPR005623">
    <property type="entry name" value="Chaperone_NapD_NO3_reduct"/>
</dbReference>
<dbReference type="Proteomes" id="UP000601990">
    <property type="component" value="Unassembled WGS sequence"/>
</dbReference>
<accession>A0ABX1N440</accession>